<dbReference type="NCBIfam" id="NF033394">
    <property type="entry name" value="capsid_maj_Podo"/>
    <property type="match status" value="1"/>
</dbReference>
<evidence type="ECO:0000313" key="1">
    <source>
        <dbReference type="EMBL" id="MPL59608.1"/>
    </source>
</evidence>
<dbReference type="InterPro" id="IPR049718">
    <property type="entry name" value="AKO59007-like"/>
</dbReference>
<sequence length="332" mass="37025">MALEISQANAVSRQYFEKALLNIAYDNSPFYKKLKKGNQVKVKGGTHIQWPIRYTAMSGNGAVKGVDPAAPVTYGVGDSRTAAKSSWKYYFGSTQINWQERVENVGEAQIVSLLKDKYVELQEDYEDKMAKDLYSTAAYDESCLDMISPLTFLVSGQKYAGIDPADAPNWKSKVYAGTDWTVLDLYTDDATKGKKSLYKAIVASTFGGKKPKFILTTEDVLATLKEKIWLATKYEGTSDKETADMGFTNVTFEGTTILADPFCPAGYLFGLDMNAFEFQIHPDFNFKTDDWAPLENYPNNLVKKMSFSGNTVMKYRHTSFVFNGLTGVEKAA</sequence>
<proteinExistence type="predicted"/>
<dbReference type="EMBL" id="VSSQ01000010">
    <property type="protein sequence ID" value="MPL59608.1"/>
    <property type="molecule type" value="Genomic_DNA"/>
</dbReference>
<dbReference type="AlphaFoldDB" id="A0A644SY42"/>
<comment type="caution">
    <text evidence="1">The sequence shown here is derived from an EMBL/GenBank/DDBJ whole genome shotgun (WGS) entry which is preliminary data.</text>
</comment>
<organism evidence="1">
    <name type="scientific">bioreactor metagenome</name>
    <dbReference type="NCBI Taxonomy" id="1076179"/>
    <lineage>
        <taxon>unclassified sequences</taxon>
        <taxon>metagenomes</taxon>
        <taxon>ecological metagenomes</taxon>
    </lineage>
</organism>
<protein>
    <submittedName>
        <fullName evidence="1">Uncharacterized protein</fullName>
    </submittedName>
</protein>
<name>A0A644SY42_9ZZZZ</name>
<accession>A0A644SY42</accession>
<reference evidence="1" key="1">
    <citation type="submission" date="2019-08" db="EMBL/GenBank/DDBJ databases">
        <authorList>
            <person name="Kucharzyk K."/>
            <person name="Murdoch R.W."/>
            <person name="Higgins S."/>
            <person name="Loffler F."/>
        </authorList>
    </citation>
    <scope>NUCLEOTIDE SEQUENCE</scope>
</reference>
<gene>
    <name evidence="1" type="ORF">SDC9_05162</name>
</gene>